<protein>
    <submittedName>
        <fullName evidence="1">Uncharacterized protein</fullName>
    </submittedName>
</protein>
<organism evidence="1">
    <name type="scientific">marine sediment metagenome</name>
    <dbReference type="NCBI Taxonomy" id="412755"/>
    <lineage>
        <taxon>unclassified sequences</taxon>
        <taxon>metagenomes</taxon>
        <taxon>ecological metagenomes</taxon>
    </lineage>
</organism>
<accession>X1U8Q3</accession>
<dbReference type="AlphaFoldDB" id="X1U8Q3"/>
<sequence>MGIKITKIGVTNDKISARGEFPCFFVISKKSVTYKLNLTGENQ</sequence>
<comment type="caution">
    <text evidence="1">The sequence shown here is derived from an EMBL/GenBank/DDBJ whole genome shotgun (WGS) entry which is preliminary data.</text>
</comment>
<name>X1U8Q3_9ZZZZ</name>
<evidence type="ECO:0000313" key="1">
    <source>
        <dbReference type="EMBL" id="GAJ13869.1"/>
    </source>
</evidence>
<gene>
    <name evidence="1" type="ORF">S12H4_49660</name>
</gene>
<dbReference type="EMBL" id="BARW01031178">
    <property type="protein sequence ID" value="GAJ13869.1"/>
    <property type="molecule type" value="Genomic_DNA"/>
</dbReference>
<reference evidence="1" key="1">
    <citation type="journal article" date="2014" name="Front. Microbiol.">
        <title>High frequency of phylogenetically diverse reductive dehalogenase-homologous genes in deep subseafloor sedimentary metagenomes.</title>
        <authorList>
            <person name="Kawai M."/>
            <person name="Futagami T."/>
            <person name="Toyoda A."/>
            <person name="Takaki Y."/>
            <person name="Nishi S."/>
            <person name="Hori S."/>
            <person name="Arai W."/>
            <person name="Tsubouchi T."/>
            <person name="Morono Y."/>
            <person name="Uchiyama I."/>
            <person name="Ito T."/>
            <person name="Fujiyama A."/>
            <person name="Inagaki F."/>
            <person name="Takami H."/>
        </authorList>
    </citation>
    <scope>NUCLEOTIDE SEQUENCE</scope>
    <source>
        <strain evidence="1">Expedition CK06-06</strain>
    </source>
</reference>
<proteinExistence type="predicted"/>